<proteinExistence type="predicted"/>
<evidence type="ECO:0000313" key="3">
    <source>
        <dbReference type="EMBL" id="MPL62279.1"/>
    </source>
</evidence>
<reference evidence="3" key="1">
    <citation type="submission" date="2019-08" db="EMBL/GenBank/DDBJ databases">
        <authorList>
            <person name="Kucharzyk K."/>
            <person name="Murdoch R.W."/>
            <person name="Higgins S."/>
            <person name="Loffler F."/>
        </authorList>
    </citation>
    <scope>NUCLEOTIDE SEQUENCE</scope>
</reference>
<evidence type="ECO:0000256" key="2">
    <source>
        <dbReference type="SAM" id="MobiDB-lite"/>
    </source>
</evidence>
<keyword evidence="1" id="KW-0175">Coiled coil</keyword>
<protein>
    <submittedName>
        <fullName evidence="3">Uncharacterized protein</fullName>
    </submittedName>
</protein>
<sequence>MLEGFKSPRSKKVKIEDIIQKYPRHFSVEEIVDAELPKAKSEVREDLASLLNEYFEKEIIEKEKSEMKKEIAMIKEWEEFKKEKRREEQENVKEEKLKILEELKEMLDDALVEEQKSLHLYEHYVQRNNWSFWVGFAAHILSKTYFKKINKKASKREIANLKEEIKREYYAKKYPKENFSSKPSHPIRNFYESQREQREDLEDDDY</sequence>
<feature type="coiled-coil region" evidence="1">
    <location>
        <begin position="85"/>
        <end position="117"/>
    </location>
</feature>
<dbReference type="AlphaFoldDB" id="A0A644T675"/>
<feature type="region of interest" description="Disordered" evidence="2">
    <location>
        <begin position="176"/>
        <end position="206"/>
    </location>
</feature>
<gene>
    <name evidence="3" type="ORF">SDC9_07890</name>
</gene>
<comment type="caution">
    <text evidence="3">The sequence shown here is derived from an EMBL/GenBank/DDBJ whole genome shotgun (WGS) entry which is preliminary data.</text>
</comment>
<accession>A0A644T675</accession>
<name>A0A644T675_9ZZZZ</name>
<organism evidence="3">
    <name type="scientific">bioreactor metagenome</name>
    <dbReference type="NCBI Taxonomy" id="1076179"/>
    <lineage>
        <taxon>unclassified sequences</taxon>
        <taxon>metagenomes</taxon>
        <taxon>ecological metagenomes</taxon>
    </lineage>
</organism>
<dbReference type="EMBL" id="VSSQ01000017">
    <property type="protein sequence ID" value="MPL62279.1"/>
    <property type="molecule type" value="Genomic_DNA"/>
</dbReference>
<evidence type="ECO:0000256" key="1">
    <source>
        <dbReference type="SAM" id="Coils"/>
    </source>
</evidence>